<dbReference type="RefSeq" id="WP_268113700.1">
    <property type="nucleotide sequence ID" value="NZ_JAPPUX010000006.1"/>
</dbReference>
<dbReference type="EMBL" id="JAPPUX010000006">
    <property type="protein sequence ID" value="MCY4728658.1"/>
    <property type="molecule type" value="Genomic_DNA"/>
</dbReference>
<protein>
    <recommendedName>
        <fullName evidence="4">Secreted protein</fullName>
    </recommendedName>
</protein>
<sequence>MNRIVPTALTTVALLVPASVLAPAATAAPAEAGTAVTGTWKGKVFGDKGAAAGYSARVRIVKRNGELRGRVASGGCIGVWRYRGRSHGWYRFAEVITRNTTGDCVKRVAVKVRRDDAKLRVVWRERTSGDTARMLALKA</sequence>
<feature type="signal peptide" evidence="1">
    <location>
        <begin position="1"/>
        <end position="27"/>
    </location>
</feature>
<name>A0ABT4CI67_9ACTN</name>
<gene>
    <name evidence="2" type="ORF">NYO98_20415</name>
</gene>
<evidence type="ECO:0000313" key="3">
    <source>
        <dbReference type="Proteomes" id="UP001074726"/>
    </source>
</evidence>
<accession>A0ABT4CI67</accession>
<keyword evidence="3" id="KW-1185">Reference proteome</keyword>
<keyword evidence="1" id="KW-0732">Signal</keyword>
<evidence type="ECO:0008006" key="4">
    <source>
        <dbReference type="Google" id="ProtNLM"/>
    </source>
</evidence>
<organism evidence="2 3">
    <name type="scientific">Nocardioides pini</name>
    <dbReference type="NCBI Taxonomy" id="2975053"/>
    <lineage>
        <taxon>Bacteria</taxon>
        <taxon>Bacillati</taxon>
        <taxon>Actinomycetota</taxon>
        <taxon>Actinomycetes</taxon>
        <taxon>Propionibacteriales</taxon>
        <taxon>Nocardioidaceae</taxon>
        <taxon>Nocardioides</taxon>
    </lineage>
</organism>
<proteinExistence type="predicted"/>
<evidence type="ECO:0000256" key="1">
    <source>
        <dbReference type="SAM" id="SignalP"/>
    </source>
</evidence>
<dbReference type="Proteomes" id="UP001074726">
    <property type="component" value="Unassembled WGS sequence"/>
</dbReference>
<reference evidence="2" key="1">
    <citation type="submission" date="2022-08" db="EMBL/GenBank/DDBJ databases">
        <title>Genome sequencing of Nocardioides sp. STR2.</title>
        <authorList>
            <person name="So Y."/>
        </authorList>
    </citation>
    <scope>NUCLEOTIDE SEQUENCE</scope>
    <source>
        <strain evidence="2">STR2</strain>
    </source>
</reference>
<feature type="chain" id="PRO_5045092747" description="Secreted protein" evidence="1">
    <location>
        <begin position="28"/>
        <end position="139"/>
    </location>
</feature>
<evidence type="ECO:0000313" key="2">
    <source>
        <dbReference type="EMBL" id="MCY4728658.1"/>
    </source>
</evidence>
<comment type="caution">
    <text evidence="2">The sequence shown here is derived from an EMBL/GenBank/DDBJ whole genome shotgun (WGS) entry which is preliminary data.</text>
</comment>